<evidence type="ECO:0000256" key="1">
    <source>
        <dbReference type="ARBA" id="ARBA00023002"/>
    </source>
</evidence>
<protein>
    <recommendedName>
        <fullName evidence="4">Pyridoxamine 5'-phosphate oxidase</fullName>
    </recommendedName>
</protein>
<dbReference type="GO" id="GO:0005829">
    <property type="term" value="C:cytosol"/>
    <property type="evidence" value="ECO:0007669"/>
    <property type="project" value="TreeGrafter"/>
</dbReference>
<evidence type="ECO:0000313" key="3">
    <source>
        <dbReference type="Proteomes" id="UP000521922"/>
    </source>
</evidence>
<organism evidence="2 3">
    <name type="scientific">Kineococcus aurantiacus</name>
    <dbReference type="NCBI Taxonomy" id="37633"/>
    <lineage>
        <taxon>Bacteria</taxon>
        <taxon>Bacillati</taxon>
        <taxon>Actinomycetota</taxon>
        <taxon>Actinomycetes</taxon>
        <taxon>Kineosporiales</taxon>
        <taxon>Kineosporiaceae</taxon>
        <taxon>Kineococcus</taxon>
    </lineage>
</organism>
<dbReference type="AlphaFoldDB" id="A0A7Y9DNS6"/>
<dbReference type="InterPro" id="IPR012349">
    <property type="entry name" value="Split_barrel_FMN-bd"/>
</dbReference>
<sequence>MTSSMRWADVETAGAGFAAAVLARFTASKHHVLASLARDGSPRVWGTEVDLWRGDLLLGSMVPARKVDDLRRDPRCALHANPGDGSMTGGDAKLAARAVEVTDAAVLADFTAERQPPPPFVLFRLELTSVVLTEVDGDVLRIRSLRPGQALRTVTR</sequence>
<proteinExistence type="predicted"/>
<dbReference type="SUPFAM" id="SSF50475">
    <property type="entry name" value="FMN-binding split barrel"/>
    <property type="match status" value="1"/>
</dbReference>
<dbReference type="PANTHER" id="PTHR35176:SF6">
    <property type="entry name" value="HEME OXYGENASE HI_0854-RELATED"/>
    <property type="match status" value="1"/>
</dbReference>
<dbReference type="Proteomes" id="UP000521922">
    <property type="component" value="Unassembled WGS sequence"/>
</dbReference>
<dbReference type="PANTHER" id="PTHR35176">
    <property type="entry name" value="HEME OXYGENASE HI_0854-RELATED"/>
    <property type="match status" value="1"/>
</dbReference>
<evidence type="ECO:0000313" key="2">
    <source>
        <dbReference type="EMBL" id="NYD24025.1"/>
    </source>
</evidence>
<reference evidence="2 3" key="1">
    <citation type="submission" date="2020-07" db="EMBL/GenBank/DDBJ databases">
        <title>Sequencing the genomes of 1000 actinobacteria strains.</title>
        <authorList>
            <person name="Klenk H.-P."/>
        </authorList>
    </citation>
    <scope>NUCLEOTIDE SEQUENCE [LARGE SCALE GENOMIC DNA]</scope>
    <source>
        <strain evidence="2 3">DSM 7487</strain>
    </source>
</reference>
<dbReference type="Gene3D" id="2.30.110.10">
    <property type="entry name" value="Electron Transport, Fmn-binding Protein, Chain A"/>
    <property type="match status" value="1"/>
</dbReference>
<keyword evidence="1" id="KW-0560">Oxidoreductase</keyword>
<name>A0A7Y9DNS6_9ACTN</name>
<gene>
    <name evidence="2" type="ORF">BJ968_003565</name>
</gene>
<dbReference type="GO" id="GO:0016627">
    <property type="term" value="F:oxidoreductase activity, acting on the CH-CH group of donors"/>
    <property type="evidence" value="ECO:0007669"/>
    <property type="project" value="TreeGrafter"/>
</dbReference>
<dbReference type="InterPro" id="IPR052019">
    <property type="entry name" value="F420H2_bilvrd_red/Heme_oxyg"/>
</dbReference>
<keyword evidence="3" id="KW-1185">Reference proteome</keyword>
<comment type="caution">
    <text evidence="2">The sequence shown here is derived from an EMBL/GenBank/DDBJ whole genome shotgun (WGS) entry which is preliminary data.</text>
</comment>
<dbReference type="GO" id="GO:0070967">
    <property type="term" value="F:coenzyme F420 binding"/>
    <property type="evidence" value="ECO:0007669"/>
    <property type="project" value="TreeGrafter"/>
</dbReference>
<evidence type="ECO:0008006" key="4">
    <source>
        <dbReference type="Google" id="ProtNLM"/>
    </source>
</evidence>
<dbReference type="EMBL" id="JACCBB010000001">
    <property type="protein sequence ID" value="NYD24025.1"/>
    <property type="molecule type" value="Genomic_DNA"/>
</dbReference>
<accession>A0A7Y9DNS6</accession>